<dbReference type="Pfam" id="PF07478">
    <property type="entry name" value="Dala_Dala_lig_C"/>
    <property type="match status" value="1"/>
</dbReference>
<dbReference type="GO" id="GO:0005829">
    <property type="term" value="C:cytosol"/>
    <property type="evidence" value="ECO:0007669"/>
    <property type="project" value="TreeGrafter"/>
</dbReference>
<dbReference type="GO" id="GO:0046872">
    <property type="term" value="F:metal ion binding"/>
    <property type="evidence" value="ECO:0007669"/>
    <property type="project" value="UniProtKB-KW"/>
</dbReference>
<keyword evidence="8 22" id="KW-0436">Ligase</keyword>
<dbReference type="FunFam" id="3.30.1490.20:FF:000007">
    <property type="entry name" value="D-alanine--D-alanine ligase"/>
    <property type="match status" value="1"/>
</dbReference>
<feature type="binding site" evidence="24">
    <location>
        <begin position="208"/>
        <end position="215"/>
    </location>
    <ligand>
        <name>ATP</name>
        <dbReference type="ChEBI" id="CHEBI:30616"/>
    </ligand>
</feature>
<comment type="cofactor">
    <cofactor evidence="1">
        <name>Mn(2+)</name>
        <dbReference type="ChEBI" id="CHEBI:29035"/>
    </cofactor>
</comment>
<dbReference type="GO" id="GO:0008716">
    <property type="term" value="F:D-alanine-D-alanine ligase activity"/>
    <property type="evidence" value="ECO:0007669"/>
    <property type="project" value="UniProtKB-UniRule"/>
</dbReference>
<evidence type="ECO:0000256" key="13">
    <source>
        <dbReference type="ARBA" id="ARBA00022960"/>
    </source>
</evidence>
<dbReference type="HAMAP" id="MF_00047">
    <property type="entry name" value="Dala_Dala_lig"/>
    <property type="match status" value="1"/>
</dbReference>
<dbReference type="FunFam" id="3.30.470.20:FF:000008">
    <property type="entry name" value="D-alanine--D-alanine ligase"/>
    <property type="match status" value="1"/>
</dbReference>
<dbReference type="EC" id="6.3.2.4" evidence="6 22"/>
<comment type="function">
    <text evidence="2 22">Cell wall formation.</text>
</comment>
<dbReference type="InterPro" id="IPR005905">
    <property type="entry name" value="D_ala_D_ala"/>
</dbReference>
<dbReference type="EMBL" id="NSGR01000008">
    <property type="protein sequence ID" value="PCH12702.1"/>
    <property type="molecule type" value="Genomic_DNA"/>
</dbReference>
<evidence type="ECO:0000259" key="27">
    <source>
        <dbReference type="PROSITE" id="PS50975"/>
    </source>
</evidence>
<dbReference type="Gene3D" id="3.30.470.20">
    <property type="entry name" value="ATP-grasp fold, B domain"/>
    <property type="match status" value="1"/>
</dbReference>
<evidence type="ECO:0000256" key="26">
    <source>
        <dbReference type="PROSITE-ProRule" id="PRU00409"/>
    </source>
</evidence>
<dbReference type="NCBIfam" id="NF002529">
    <property type="entry name" value="PRK01966.1-5"/>
    <property type="match status" value="1"/>
</dbReference>
<evidence type="ECO:0000313" key="28">
    <source>
        <dbReference type="EMBL" id="MDT2731660.1"/>
    </source>
</evidence>
<dbReference type="AlphaFoldDB" id="A0A854WGI1"/>
<evidence type="ECO:0000256" key="11">
    <source>
        <dbReference type="ARBA" id="ARBA00022840"/>
    </source>
</evidence>
<dbReference type="PIRSF" id="PIRSF039102">
    <property type="entry name" value="Ddl/VanB"/>
    <property type="match status" value="1"/>
</dbReference>
<evidence type="ECO:0000256" key="8">
    <source>
        <dbReference type="ARBA" id="ARBA00022598"/>
    </source>
</evidence>
<keyword evidence="11 26" id="KW-0067">ATP-binding</keyword>
<protein>
    <recommendedName>
        <fullName evidence="19 22">D-alanine--D-alanine ligase</fullName>
        <ecNumber evidence="6 22">6.3.2.4</ecNumber>
    </recommendedName>
    <alternativeName>
        <fullName evidence="21 22">D-Ala-D-Ala ligase</fullName>
    </alternativeName>
    <alternativeName>
        <fullName evidence="20 22">D-alanylalanine synthetase</fullName>
    </alternativeName>
</protein>
<name>A0A854WGI1_9STRE</name>
<sequence>MSKQTLVLLYGGRSAEREVSVLSAESVMRAINYDKFFVKTYFISQVGDFYKTQELSQKPDDNEKLMTNQSIEQSQLIKASDIYEENAVVFPVLHGPMGEDGSIQGFLEVLKMPYVGTNILSSSVAMDKITTKHVLASAGIPQVAFTVYIEGNDLDACMSETMEKLQFPIFVKPANMGSSVGISKAETEMELKEAIGLALKYDSRILIEQGVVAREIEVGLLGNTSVKSTFPGEVVKDVAFYDYQAKYIDNKITMAIPAEIDSEIVKEMRAYAEAAFKALGGCGLSRCDFFLTEDGHMYLNELNTMPGFTQWSMYPLLWENMGLVYSDLIEELVKLAIEMFEKRESHLI</sequence>
<accession>A0A854WGI1</accession>
<dbReference type="GO" id="GO:0009252">
    <property type="term" value="P:peptidoglycan biosynthetic process"/>
    <property type="evidence" value="ECO:0007669"/>
    <property type="project" value="UniProtKB-UniRule"/>
</dbReference>
<feature type="active site" evidence="23">
    <location>
        <position position="312"/>
    </location>
</feature>
<evidence type="ECO:0000256" key="3">
    <source>
        <dbReference type="ARBA" id="ARBA00004496"/>
    </source>
</evidence>
<evidence type="ECO:0000256" key="2">
    <source>
        <dbReference type="ARBA" id="ARBA00003921"/>
    </source>
</evidence>
<evidence type="ECO:0000256" key="16">
    <source>
        <dbReference type="ARBA" id="ARBA00023316"/>
    </source>
</evidence>
<evidence type="ECO:0000256" key="23">
    <source>
        <dbReference type="PIRSR" id="PIRSR039102-1"/>
    </source>
</evidence>
<dbReference type="EMBL" id="JARQAG010000006">
    <property type="protein sequence ID" value="MDT2731660.1"/>
    <property type="molecule type" value="Genomic_DNA"/>
</dbReference>
<dbReference type="SUPFAM" id="SSF52440">
    <property type="entry name" value="PreATP-grasp domain"/>
    <property type="match status" value="1"/>
</dbReference>
<comment type="pathway">
    <text evidence="4 22">Cell wall biogenesis; peptidoglycan biosynthesis.</text>
</comment>
<dbReference type="Proteomes" id="UP000217465">
    <property type="component" value="Unassembled WGS sequence"/>
</dbReference>
<dbReference type="PROSITE" id="PS00844">
    <property type="entry name" value="DALA_DALA_LIGASE_2"/>
    <property type="match status" value="1"/>
</dbReference>
<dbReference type="PROSITE" id="PS00843">
    <property type="entry name" value="DALA_DALA_LIGASE_1"/>
    <property type="match status" value="1"/>
</dbReference>
<evidence type="ECO:0000256" key="17">
    <source>
        <dbReference type="ARBA" id="ARBA00047614"/>
    </source>
</evidence>
<feature type="binding site" evidence="24">
    <location>
        <begin position="178"/>
        <end position="179"/>
    </location>
    <ligand>
        <name>ATP</name>
        <dbReference type="ChEBI" id="CHEBI:30616"/>
    </ligand>
</feature>
<keyword evidence="14 22" id="KW-0573">Peptidoglycan synthesis</keyword>
<dbReference type="UniPathway" id="UPA00219"/>
<evidence type="ECO:0000256" key="9">
    <source>
        <dbReference type="ARBA" id="ARBA00022723"/>
    </source>
</evidence>
<evidence type="ECO:0000256" key="24">
    <source>
        <dbReference type="PIRSR" id="PIRSR039102-2"/>
    </source>
</evidence>
<keyword evidence="12 25" id="KW-0460">Magnesium</keyword>
<dbReference type="NCBIfam" id="TIGR01205">
    <property type="entry name" value="D_ala_D_alaTIGR"/>
    <property type="match status" value="1"/>
</dbReference>
<dbReference type="Gene3D" id="3.30.1490.20">
    <property type="entry name" value="ATP-grasp fold, A domain"/>
    <property type="match status" value="1"/>
</dbReference>
<feature type="binding site" evidence="25">
    <location>
        <position position="301"/>
    </location>
    <ligand>
        <name>Mg(2+)</name>
        <dbReference type="ChEBI" id="CHEBI:18420"/>
        <label>1</label>
    </ligand>
</feature>
<dbReference type="RefSeq" id="WP_003107284.1">
    <property type="nucleotide sequence ID" value="NZ_CBCPIC010000001.1"/>
</dbReference>
<dbReference type="InterPro" id="IPR016185">
    <property type="entry name" value="PreATP-grasp_dom_sf"/>
</dbReference>
<reference evidence="29 30" key="1">
    <citation type="submission" date="2016-06" db="EMBL/GenBank/DDBJ databases">
        <authorList>
            <person name="Haines A.N."/>
            <person name="Council K.R."/>
        </authorList>
    </citation>
    <scope>NUCLEOTIDE SEQUENCE [LARGE SCALE GENOMIC DNA]</scope>
    <source>
        <strain evidence="29 30">SP158-29</strain>
    </source>
</reference>
<comment type="subcellular location">
    <subcellularLocation>
        <location evidence="3 22">Cytoplasm</location>
    </subcellularLocation>
</comment>
<keyword evidence="9 25" id="KW-0479">Metal-binding</keyword>
<keyword evidence="16 22" id="KW-0961">Cell wall biogenesis/degradation</keyword>
<evidence type="ECO:0000256" key="1">
    <source>
        <dbReference type="ARBA" id="ARBA00001936"/>
    </source>
</evidence>
<dbReference type="GO" id="GO:0008360">
    <property type="term" value="P:regulation of cell shape"/>
    <property type="evidence" value="ECO:0007669"/>
    <property type="project" value="UniProtKB-KW"/>
</dbReference>
<dbReference type="Pfam" id="PF01820">
    <property type="entry name" value="Dala_Dala_lig_N"/>
    <property type="match status" value="1"/>
</dbReference>
<comment type="catalytic activity">
    <reaction evidence="17 22">
        <text>2 D-alanine + ATP = D-alanyl-D-alanine + ADP + phosphate + H(+)</text>
        <dbReference type="Rhea" id="RHEA:11224"/>
        <dbReference type="ChEBI" id="CHEBI:15378"/>
        <dbReference type="ChEBI" id="CHEBI:30616"/>
        <dbReference type="ChEBI" id="CHEBI:43474"/>
        <dbReference type="ChEBI" id="CHEBI:57416"/>
        <dbReference type="ChEBI" id="CHEBI:57822"/>
        <dbReference type="ChEBI" id="CHEBI:456216"/>
        <dbReference type="EC" id="6.3.2.4"/>
    </reaction>
</comment>
<evidence type="ECO:0000256" key="22">
    <source>
        <dbReference type="HAMAP-Rule" id="MF_00047"/>
    </source>
</evidence>
<evidence type="ECO:0000256" key="14">
    <source>
        <dbReference type="ARBA" id="ARBA00022984"/>
    </source>
</evidence>
<evidence type="ECO:0000256" key="5">
    <source>
        <dbReference type="ARBA" id="ARBA00010871"/>
    </source>
</evidence>
<evidence type="ECO:0000256" key="4">
    <source>
        <dbReference type="ARBA" id="ARBA00004752"/>
    </source>
</evidence>
<comment type="caution">
    <text evidence="29">The sequence shown here is derived from an EMBL/GenBank/DDBJ whole genome shotgun (WGS) entry which is preliminary data.</text>
</comment>
<feature type="binding site" evidence="25">
    <location>
        <position position="301"/>
    </location>
    <ligand>
        <name>Mg(2+)</name>
        <dbReference type="ChEBI" id="CHEBI:18420"/>
        <label>2</label>
    </ligand>
</feature>
<reference evidence="28" key="2">
    <citation type="submission" date="2023-03" db="EMBL/GenBank/DDBJ databases">
        <authorList>
            <person name="Shen W."/>
            <person name="Cai J."/>
        </authorList>
    </citation>
    <scope>NUCLEOTIDE SEQUENCE</scope>
    <source>
        <strain evidence="28">P82-2</strain>
    </source>
</reference>
<evidence type="ECO:0000256" key="12">
    <source>
        <dbReference type="ARBA" id="ARBA00022842"/>
    </source>
</evidence>
<keyword evidence="13 22" id="KW-0133">Cell shape</keyword>
<feature type="binding site" evidence="24">
    <location>
        <begin position="300"/>
        <end position="301"/>
    </location>
    <ligand>
        <name>ATP</name>
        <dbReference type="ChEBI" id="CHEBI:30616"/>
    </ligand>
</feature>
<keyword evidence="7 22" id="KW-0963">Cytoplasm</keyword>
<dbReference type="NCBIfam" id="NF002528">
    <property type="entry name" value="PRK01966.1-4"/>
    <property type="match status" value="1"/>
</dbReference>
<evidence type="ECO:0000256" key="25">
    <source>
        <dbReference type="PIRSR" id="PIRSR039102-3"/>
    </source>
</evidence>
<feature type="domain" description="ATP-grasp" evidence="27">
    <location>
        <begin position="132"/>
        <end position="334"/>
    </location>
</feature>
<dbReference type="InterPro" id="IPR011761">
    <property type="entry name" value="ATP-grasp"/>
</dbReference>
<dbReference type="InterPro" id="IPR000291">
    <property type="entry name" value="D-Ala_lig_Van_CS"/>
</dbReference>
<evidence type="ECO:0000256" key="19">
    <source>
        <dbReference type="ARBA" id="ARBA00068427"/>
    </source>
</evidence>
<dbReference type="InterPro" id="IPR011127">
    <property type="entry name" value="Dala_Dala_lig_N"/>
</dbReference>
<evidence type="ECO:0000256" key="20">
    <source>
        <dbReference type="ARBA" id="ARBA00076288"/>
    </source>
</evidence>
<organism evidence="29 30">
    <name type="scientific">Streptococcus parauberis</name>
    <dbReference type="NCBI Taxonomy" id="1348"/>
    <lineage>
        <taxon>Bacteria</taxon>
        <taxon>Bacillati</taxon>
        <taxon>Bacillota</taxon>
        <taxon>Bacilli</taxon>
        <taxon>Lactobacillales</taxon>
        <taxon>Streptococcaceae</taxon>
        <taxon>Streptococcus</taxon>
    </lineage>
</organism>
<gene>
    <name evidence="22 29" type="primary">ddl</name>
    <name evidence="29" type="ORF">A9Y57_01421</name>
    <name evidence="28" type="ORF">P7G31_05305</name>
</gene>
<proteinExistence type="inferred from homology"/>
<dbReference type="SUPFAM" id="SSF56059">
    <property type="entry name" value="Glutathione synthetase ATP-binding domain-like"/>
    <property type="match status" value="1"/>
</dbReference>
<feature type="binding site" evidence="25">
    <location>
        <position position="303"/>
    </location>
    <ligand>
        <name>Mg(2+)</name>
        <dbReference type="ChEBI" id="CHEBI:18420"/>
        <label>2</label>
    </ligand>
</feature>
<keyword evidence="15 25" id="KW-0464">Manganese</keyword>
<dbReference type="GO" id="GO:0071555">
    <property type="term" value="P:cell wall organization"/>
    <property type="evidence" value="ECO:0007669"/>
    <property type="project" value="UniProtKB-KW"/>
</dbReference>
<evidence type="ECO:0000256" key="15">
    <source>
        <dbReference type="ARBA" id="ARBA00023211"/>
    </source>
</evidence>
<dbReference type="PANTHER" id="PTHR23132:SF25">
    <property type="entry name" value="D-ALANINE--D-ALANINE LIGASE A"/>
    <property type="match status" value="1"/>
</dbReference>
<evidence type="ECO:0000256" key="6">
    <source>
        <dbReference type="ARBA" id="ARBA00012216"/>
    </source>
</evidence>
<evidence type="ECO:0000313" key="30">
    <source>
        <dbReference type="Proteomes" id="UP000217465"/>
    </source>
</evidence>
<feature type="binding site" evidence="25">
    <location>
        <position position="288"/>
    </location>
    <ligand>
        <name>Mg(2+)</name>
        <dbReference type="ChEBI" id="CHEBI:18420"/>
        <label>1</label>
    </ligand>
</feature>
<evidence type="ECO:0000256" key="10">
    <source>
        <dbReference type="ARBA" id="ARBA00022741"/>
    </source>
</evidence>
<dbReference type="Gene3D" id="3.40.50.20">
    <property type="match status" value="1"/>
</dbReference>
<feature type="binding site" evidence="24">
    <location>
        <begin position="170"/>
        <end position="172"/>
    </location>
    <ligand>
        <name>ATP</name>
        <dbReference type="ChEBI" id="CHEBI:30616"/>
    </ligand>
</feature>
<keyword evidence="10 24" id="KW-0547">Nucleotide-binding</keyword>
<dbReference type="PANTHER" id="PTHR23132">
    <property type="entry name" value="D-ALANINE--D-ALANINE LIGASE"/>
    <property type="match status" value="1"/>
</dbReference>
<feature type="binding site" evidence="24">
    <location>
        <position position="128"/>
    </location>
    <ligand>
        <name>ATP</name>
        <dbReference type="ChEBI" id="CHEBI:30616"/>
    </ligand>
</feature>
<comment type="similarity">
    <text evidence="5 22">Belongs to the D-alanine--D-alanine ligase family.</text>
</comment>
<feature type="active site" evidence="23">
    <location>
        <position position="178"/>
    </location>
</feature>
<evidence type="ECO:0000313" key="29">
    <source>
        <dbReference type="EMBL" id="PCH12702.1"/>
    </source>
</evidence>
<dbReference type="GO" id="GO:0005524">
    <property type="term" value="F:ATP binding"/>
    <property type="evidence" value="ECO:0007669"/>
    <property type="project" value="UniProtKB-UniRule"/>
</dbReference>
<dbReference type="Proteomes" id="UP001180515">
    <property type="component" value="Unassembled WGS sequence"/>
</dbReference>
<comment type="cofactor">
    <cofactor evidence="25">
        <name>Mg(2+)</name>
        <dbReference type="ChEBI" id="CHEBI:18420"/>
    </cofactor>
    <cofactor evidence="25">
        <name>Mn(2+)</name>
        <dbReference type="ChEBI" id="CHEBI:29035"/>
    </cofactor>
    <text evidence="25">Binds 2 magnesium or manganese ions per subunit.</text>
</comment>
<evidence type="ECO:0000256" key="21">
    <source>
        <dbReference type="ARBA" id="ARBA00077154"/>
    </source>
</evidence>
<dbReference type="InterPro" id="IPR011095">
    <property type="entry name" value="Dala_Dala_lig_C"/>
</dbReference>
<feature type="active site" evidence="23">
    <location>
        <position position="16"/>
    </location>
</feature>
<evidence type="ECO:0000256" key="18">
    <source>
        <dbReference type="ARBA" id="ARBA00060592"/>
    </source>
</evidence>
<dbReference type="PROSITE" id="PS50975">
    <property type="entry name" value="ATP_GRASP"/>
    <property type="match status" value="1"/>
</dbReference>
<comment type="pathway">
    <text evidence="18">Glycan biosynthesis.</text>
</comment>
<evidence type="ECO:0000256" key="7">
    <source>
        <dbReference type="ARBA" id="ARBA00022490"/>
    </source>
</evidence>
<dbReference type="InterPro" id="IPR013815">
    <property type="entry name" value="ATP_grasp_subdomain_1"/>
</dbReference>